<dbReference type="InterPro" id="IPR002716">
    <property type="entry name" value="PIN_dom"/>
</dbReference>
<dbReference type="Pfam" id="PF13470">
    <property type="entry name" value="PIN_3"/>
    <property type="match status" value="1"/>
</dbReference>
<dbReference type="InterPro" id="IPR029060">
    <property type="entry name" value="PIN-like_dom_sf"/>
</dbReference>
<dbReference type="EMBL" id="VLLG01000003">
    <property type="protein sequence ID" value="TWI87870.1"/>
    <property type="molecule type" value="Genomic_DNA"/>
</dbReference>
<accession>A0A562T4D0</accession>
<evidence type="ECO:0000313" key="3">
    <source>
        <dbReference type="Proteomes" id="UP000316778"/>
    </source>
</evidence>
<reference evidence="2 3" key="1">
    <citation type="journal article" date="2013" name="Stand. Genomic Sci.">
        <title>Genomic Encyclopedia of Type Strains, Phase I: The one thousand microbial genomes (KMG-I) project.</title>
        <authorList>
            <person name="Kyrpides N.C."/>
            <person name="Woyke T."/>
            <person name="Eisen J.A."/>
            <person name="Garrity G."/>
            <person name="Lilburn T.G."/>
            <person name="Beck B.J."/>
            <person name="Whitman W.B."/>
            <person name="Hugenholtz P."/>
            <person name="Klenk H.P."/>
        </authorList>
    </citation>
    <scope>NUCLEOTIDE SEQUENCE [LARGE SCALE GENOMIC DNA]</scope>
    <source>
        <strain evidence="2 3">DSM 13484</strain>
    </source>
</reference>
<protein>
    <submittedName>
        <fullName evidence="2">Putative nucleic acid-binding protein</fullName>
    </submittedName>
</protein>
<dbReference type="AlphaFoldDB" id="A0A562T4D0"/>
<sequence length="142" mass="15903">MAYKLFLDANVILDYILKRPEGYQPAKVIFESIVRGEHQAFTSPVIIHIVAHILKKILSPLQTQKLVLALLNDVRVLDTSHDVIVQAMSAGWSDIEDALQYYTALHYKTEIFISRDEGLLKKALPTLPVYSPAAFAKLLGKG</sequence>
<evidence type="ECO:0000313" key="2">
    <source>
        <dbReference type="EMBL" id="TWI87870.1"/>
    </source>
</evidence>
<gene>
    <name evidence="2" type="ORF">LX66_1944</name>
</gene>
<name>A0A562T4D0_CHIJA</name>
<dbReference type="OrthoDB" id="1148871at2"/>
<feature type="domain" description="PIN" evidence="1">
    <location>
        <begin position="5"/>
        <end position="116"/>
    </location>
</feature>
<organism evidence="2 3">
    <name type="scientific">Chitinophaga japonensis</name>
    <name type="common">Flexibacter japonensis</name>
    <dbReference type="NCBI Taxonomy" id="104662"/>
    <lineage>
        <taxon>Bacteria</taxon>
        <taxon>Pseudomonadati</taxon>
        <taxon>Bacteroidota</taxon>
        <taxon>Chitinophagia</taxon>
        <taxon>Chitinophagales</taxon>
        <taxon>Chitinophagaceae</taxon>
        <taxon>Chitinophaga</taxon>
    </lineage>
</organism>
<dbReference type="SUPFAM" id="SSF88723">
    <property type="entry name" value="PIN domain-like"/>
    <property type="match status" value="1"/>
</dbReference>
<comment type="caution">
    <text evidence="2">The sequence shown here is derived from an EMBL/GenBank/DDBJ whole genome shotgun (WGS) entry which is preliminary data.</text>
</comment>
<dbReference type="RefSeq" id="WP_145712398.1">
    <property type="nucleotide sequence ID" value="NZ_BAAAFY010000001.1"/>
</dbReference>
<keyword evidence="3" id="KW-1185">Reference proteome</keyword>
<dbReference type="Proteomes" id="UP000316778">
    <property type="component" value="Unassembled WGS sequence"/>
</dbReference>
<dbReference type="CDD" id="cd09854">
    <property type="entry name" value="PIN_VapC-like"/>
    <property type="match status" value="1"/>
</dbReference>
<dbReference type="Gene3D" id="3.40.50.1010">
    <property type="entry name" value="5'-nuclease"/>
    <property type="match status" value="1"/>
</dbReference>
<proteinExistence type="predicted"/>
<evidence type="ECO:0000259" key="1">
    <source>
        <dbReference type="Pfam" id="PF13470"/>
    </source>
</evidence>